<evidence type="ECO:0000256" key="1">
    <source>
        <dbReference type="SAM" id="Phobius"/>
    </source>
</evidence>
<evidence type="ECO:0000313" key="3">
    <source>
        <dbReference type="Proteomes" id="UP001199795"/>
    </source>
</evidence>
<comment type="caution">
    <text evidence="2">The sequence shown here is derived from an EMBL/GenBank/DDBJ whole genome shotgun (WGS) entry which is preliminary data.</text>
</comment>
<organism evidence="2 3">
    <name type="scientific">Wocania arenilitoris</name>
    <dbReference type="NCBI Taxonomy" id="2044858"/>
    <lineage>
        <taxon>Bacteria</taxon>
        <taxon>Pseudomonadati</taxon>
        <taxon>Bacteroidota</taxon>
        <taxon>Flavobacteriia</taxon>
        <taxon>Flavobacteriales</taxon>
        <taxon>Flavobacteriaceae</taxon>
        <taxon>Wocania</taxon>
    </lineage>
</organism>
<accession>A0AAE3JN63</accession>
<proteinExistence type="predicted"/>
<gene>
    <name evidence="2" type="ORF">L3X37_00970</name>
</gene>
<protein>
    <submittedName>
        <fullName evidence="2">FeoB-associated Cys-rich membrane protein</fullName>
    </submittedName>
</protein>
<feature type="transmembrane region" description="Helical" evidence="1">
    <location>
        <begin position="6"/>
        <end position="26"/>
    </location>
</feature>
<sequence length="52" mass="5814">MNTIIQNILAITILAFAVVFIVKKFIWKPKKKTAKACVSEDGCGCHTNYTLK</sequence>
<keyword evidence="1" id="KW-1133">Transmembrane helix</keyword>
<dbReference type="EMBL" id="JAKKDU010000001">
    <property type="protein sequence ID" value="MCF7566935.1"/>
    <property type="molecule type" value="Genomic_DNA"/>
</dbReference>
<keyword evidence="3" id="KW-1185">Reference proteome</keyword>
<keyword evidence="1" id="KW-0812">Transmembrane</keyword>
<dbReference type="RefSeq" id="WP_237238295.1">
    <property type="nucleotide sequence ID" value="NZ_JAKKDU010000001.1"/>
</dbReference>
<reference evidence="2" key="1">
    <citation type="submission" date="2022-01" db="EMBL/GenBank/DDBJ databases">
        <title>Draft genome sequence of Sabulilitoribacter arenilitoris KCTC 52401.</title>
        <authorList>
            <person name="Oh J.-S."/>
        </authorList>
    </citation>
    <scope>NUCLEOTIDE SEQUENCE</scope>
    <source>
        <strain evidence="2">HMF6543</strain>
    </source>
</reference>
<evidence type="ECO:0000313" key="2">
    <source>
        <dbReference type="EMBL" id="MCF7566935.1"/>
    </source>
</evidence>
<dbReference type="Proteomes" id="UP001199795">
    <property type="component" value="Unassembled WGS sequence"/>
</dbReference>
<name>A0AAE3JN63_9FLAO</name>
<dbReference type="AlphaFoldDB" id="A0AAE3JN63"/>
<keyword evidence="1" id="KW-0472">Membrane</keyword>